<dbReference type="Gene3D" id="1.10.340.70">
    <property type="match status" value="1"/>
</dbReference>
<dbReference type="CDD" id="cd01647">
    <property type="entry name" value="RT_LTR"/>
    <property type="match status" value="1"/>
</dbReference>
<dbReference type="Gene3D" id="2.40.70.10">
    <property type="entry name" value="Acid Proteases"/>
    <property type="match status" value="1"/>
</dbReference>
<dbReference type="Pfam" id="PF13975">
    <property type="entry name" value="gag-asp_proteas"/>
    <property type="match status" value="1"/>
</dbReference>
<sequence>MSEEAKVDYLFKGLKPTLLEKMWVVNPATTQEFLASLKLHTEALEVAARPDWVVSMLGPDGRRPPPKEERKDDLRDLVLELKAEIEEMRRTSKSSRPWAGKDKPKPSRTTDGKPICHRCGKAGHIARVCRTDLKQENKKPDVPKGDERRSVKRDERKVPRNEQQDDPASVGIVSTDEEEDKESTIHIIQPAKLITEDVVCQGMELKAVIDTGAVVSVVSPSLREKLQAKWVSCKVPSVVTASGQKVLPMGAIEIEVEHRGMKAKGKVIVLAMKNIELLLGNDFLKQFNRLEINYDGNGPDLMLGRIPINIIGKEEVTSTQKLITKTGKMLPPRTIVSVEIEPASLQESTGMIEPSEHLARVKGVTSGKVLVSTVQPLEQVLMVNLNNHQTYIQEGTSGYWQIPMHKEHKAETAFVTPDGLYQFLVMPFGLASAPGTFQRMMDLVLSGLRWTICLVYLDDIIIYAGSANEHLVRIRQVLTALHNAGLKIKLVKCQFAAQEVKALGHVISGEGIRPDPEKLKAIENFPSPSSLRKPAEQLKCVRSFIGLSKPLTDMFKKGGSFVWEVPQEESFKTLKQALVKATTLAYPDFTKPFEIHPDAYDYGLGSVLLQRVDNVERPLAYASRLLAKSENNYSITEKECLALVWAVKKFRSYIWGMETIVVTDHRALCWLLSKKDLAGRLARWSLQLQEFLLRIVHRNGRLHTDADALSRYPVNVVTSSDEGLTYILAALSIDQDTKKEFQLAQQEEWSEVFAAIKKGKVSGRYRIKDDLLFYEKIVDDGRLLKLCVPQSFKEEVMRSCHHDITAGHLGLTRTLAKVRARYHWWATAEDVSEFVRSCRECQSRKPVYQRPAGFMEVKRTERPFERLGLDILGPFPLSKKGNKQIIVAVDYSLPFVTFAYNTTRHETTEKTPFYLVYGREAVLPIDVTLNADPNPIPPENCYSSEWAIQRLQQARLEVQARAAAVQQKQKEIYDENRIAATMYLPNEEVLVYKPIRKVGKSEKLLHRWFGPYTVVRQTTQSNYELRLGKSPKTEIVHVERMKPFIDMTSVARGTKSPVPSEDLHENQNKGPEKEASANAQDQEQSEEADTRPSEESGAQSETSETNTDVPTVSPTRQGRQGTL</sequence>
<dbReference type="GO" id="GO:0003964">
    <property type="term" value="F:RNA-directed DNA polymerase activity"/>
    <property type="evidence" value="ECO:0007669"/>
    <property type="project" value="UniProtKB-KW"/>
</dbReference>
<evidence type="ECO:0000259" key="12">
    <source>
        <dbReference type="PROSITE" id="PS50175"/>
    </source>
</evidence>
<dbReference type="FunFam" id="1.10.340.70:FF:000001">
    <property type="entry name" value="Retrovirus-related Pol polyprotein from transposon gypsy-like Protein"/>
    <property type="match status" value="1"/>
</dbReference>
<dbReference type="SUPFAM" id="SSF56672">
    <property type="entry name" value="DNA/RNA polymerases"/>
    <property type="match status" value="1"/>
</dbReference>
<dbReference type="PANTHER" id="PTHR37984:SF5">
    <property type="entry name" value="PROTEIN NYNRIN-LIKE"/>
    <property type="match status" value="1"/>
</dbReference>
<dbReference type="Proteomes" id="UP000820818">
    <property type="component" value="Linkage Group LG1"/>
</dbReference>
<keyword evidence="8" id="KW-0695">RNA-directed DNA polymerase</keyword>
<dbReference type="FunFam" id="3.30.70.270:FF:000003">
    <property type="entry name" value="Transposon Ty3-G Gag-Pol polyprotein"/>
    <property type="match status" value="1"/>
</dbReference>
<dbReference type="Gene3D" id="4.10.60.10">
    <property type="entry name" value="Zinc finger, CCHC-type"/>
    <property type="match status" value="1"/>
</dbReference>
<dbReference type="InterPro" id="IPR043128">
    <property type="entry name" value="Rev_trsase/Diguanyl_cyclase"/>
</dbReference>
<evidence type="ECO:0000256" key="8">
    <source>
        <dbReference type="ARBA" id="ARBA00022918"/>
    </source>
</evidence>
<dbReference type="Gene3D" id="3.30.420.10">
    <property type="entry name" value="Ribonuclease H-like superfamily/Ribonuclease H"/>
    <property type="match status" value="1"/>
</dbReference>
<feature type="compositionally biased region" description="Polar residues" evidence="10">
    <location>
        <begin position="1096"/>
        <end position="1123"/>
    </location>
</feature>
<feature type="region of interest" description="Disordered" evidence="10">
    <location>
        <begin position="1047"/>
        <end position="1123"/>
    </location>
</feature>
<keyword evidence="9" id="KW-0862">Zinc</keyword>
<dbReference type="PANTHER" id="PTHR37984">
    <property type="entry name" value="PROTEIN CBG26694"/>
    <property type="match status" value="1"/>
</dbReference>
<evidence type="ECO:0000256" key="4">
    <source>
        <dbReference type="ARBA" id="ARBA00022695"/>
    </source>
</evidence>
<dbReference type="AlphaFoldDB" id="A0AAD5L4X6"/>
<dbReference type="GO" id="GO:0004190">
    <property type="term" value="F:aspartic-type endopeptidase activity"/>
    <property type="evidence" value="ECO:0007669"/>
    <property type="project" value="InterPro"/>
</dbReference>
<name>A0AAD5L4X6_9CRUS</name>
<dbReference type="InterPro" id="IPR043502">
    <property type="entry name" value="DNA/RNA_pol_sf"/>
</dbReference>
<proteinExistence type="predicted"/>
<evidence type="ECO:0000259" key="11">
    <source>
        <dbReference type="PROSITE" id="PS50158"/>
    </source>
</evidence>
<keyword evidence="14" id="KW-1185">Reference proteome</keyword>
<feature type="region of interest" description="Disordered" evidence="10">
    <location>
        <begin position="130"/>
        <end position="181"/>
    </location>
</feature>
<keyword evidence="7" id="KW-0378">Hydrolase</keyword>
<dbReference type="EC" id="2.7.7.49" evidence="1"/>
<dbReference type="CDD" id="cd09274">
    <property type="entry name" value="RNase_HI_RT_Ty3"/>
    <property type="match status" value="1"/>
</dbReference>
<dbReference type="GO" id="GO:0006508">
    <property type="term" value="P:proteolysis"/>
    <property type="evidence" value="ECO:0007669"/>
    <property type="project" value="UniProtKB-KW"/>
</dbReference>
<organism evidence="13 14">
    <name type="scientific">Daphnia sinensis</name>
    <dbReference type="NCBI Taxonomy" id="1820382"/>
    <lineage>
        <taxon>Eukaryota</taxon>
        <taxon>Metazoa</taxon>
        <taxon>Ecdysozoa</taxon>
        <taxon>Arthropoda</taxon>
        <taxon>Crustacea</taxon>
        <taxon>Branchiopoda</taxon>
        <taxon>Diplostraca</taxon>
        <taxon>Cladocera</taxon>
        <taxon>Anomopoda</taxon>
        <taxon>Daphniidae</taxon>
        <taxon>Daphnia</taxon>
        <taxon>Daphnia similis group</taxon>
    </lineage>
</organism>
<evidence type="ECO:0000256" key="6">
    <source>
        <dbReference type="ARBA" id="ARBA00022759"/>
    </source>
</evidence>
<dbReference type="Pfam" id="PF00078">
    <property type="entry name" value="RVT_1"/>
    <property type="match status" value="1"/>
</dbReference>
<dbReference type="CDD" id="cd00303">
    <property type="entry name" value="retropepsin_like"/>
    <property type="match status" value="1"/>
</dbReference>
<feature type="compositionally biased region" description="Basic and acidic residues" evidence="10">
    <location>
        <begin position="1061"/>
        <end position="1075"/>
    </location>
</feature>
<dbReference type="InterPro" id="IPR000477">
    <property type="entry name" value="RT_dom"/>
</dbReference>
<feature type="region of interest" description="Disordered" evidence="10">
    <location>
        <begin position="88"/>
        <end position="117"/>
    </location>
</feature>
<dbReference type="Gene3D" id="3.30.70.270">
    <property type="match status" value="2"/>
</dbReference>
<dbReference type="FunFam" id="3.10.10.10:FF:000007">
    <property type="entry name" value="Retrovirus-related Pol polyprotein from transposon 17.6-like Protein"/>
    <property type="match status" value="1"/>
</dbReference>
<dbReference type="InterPro" id="IPR021109">
    <property type="entry name" value="Peptidase_aspartic_dom_sf"/>
</dbReference>
<keyword evidence="9" id="KW-0863">Zinc-finger</keyword>
<dbReference type="InterPro" id="IPR001878">
    <property type="entry name" value="Znf_CCHC"/>
</dbReference>
<dbReference type="Gene3D" id="3.10.10.10">
    <property type="entry name" value="HIV Type 1 Reverse Transcriptase, subunit A, domain 1"/>
    <property type="match status" value="1"/>
</dbReference>
<keyword evidence="3" id="KW-0808">Transferase</keyword>
<dbReference type="SMART" id="SM00343">
    <property type="entry name" value="ZnF_C2HC"/>
    <property type="match status" value="1"/>
</dbReference>
<evidence type="ECO:0000256" key="1">
    <source>
        <dbReference type="ARBA" id="ARBA00012493"/>
    </source>
</evidence>
<evidence type="ECO:0000313" key="13">
    <source>
        <dbReference type="EMBL" id="KAI9565042.1"/>
    </source>
</evidence>
<dbReference type="SUPFAM" id="SSF50630">
    <property type="entry name" value="Acid proteases"/>
    <property type="match status" value="1"/>
</dbReference>
<dbReference type="InterPro" id="IPR041373">
    <property type="entry name" value="RT_RNaseH"/>
</dbReference>
<dbReference type="PROSITE" id="PS50158">
    <property type="entry name" value="ZF_CCHC"/>
    <property type="match status" value="1"/>
</dbReference>
<evidence type="ECO:0000256" key="3">
    <source>
        <dbReference type="ARBA" id="ARBA00022679"/>
    </source>
</evidence>
<dbReference type="InterPro" id="IPR001995">
    <property type="entry name" value="Peptidase_A2_cat"/>
</dbReference>
<dbReference type="InterPro" id="IPR036397">
    <property type="entry name" value="RNaseH_sf"/>
</dbReference>
<dbReference type="InterPro" id="IPR041588">
    <property type="entry name" value="Integrase_H2C2"/>
</dbReference>
<dbReference type="Gene3D" id="3.10.20.370">
    <property type="match status" value="1"/>
</dbReference>
<keyword evidence="2" id="KW-0645">Protease</keyword>
<keyword evidence="5" id="KW-0540">Nuclease</keyword>
<feature type="domain" description="CCHC-type" evidence="11">
    <location>
        <begin position="116"/>
        <end position="130"/>
    </location>
</feature>
<feature type="domain" description="Peptidase A2" evidence="12">
    <location>
        <begin position="205"/>
        <end position="315"/>
    </location>
</feature>
<dbReference type="InterPro" id="IPR054465">
    <property type="entry name" value="Integrase_p58-like_C"/>
</dbReference>
<reference evidence="13 14" key="1">
    <citation type="submission" date="2022-05" db="EMBL/GenBank/DDBJ databases">
        <title>A multi-omics perspective on studying reproductive biology in Daphnia sinensis.</title>
        <authorList>
            <person name="Jia J."/>
        </authorList>
    </citation>
    <scope>NUCLEOTIDE SEQUENCE [LARGE SCALE GENOMIC DNA]</scope>
    <source>
        <strain evidence="13 14">WSL</strain>
    </source>
</reference>
<evidence type="ECO:0000256" key="9">
    <source>
        <dbReference type="PROSITE-ProRule" id="PRU00047"/>
    </source>
</evidence>
<dbReference type="FunFam" id="3.10.20.370:FF:000001">
    <property type="entry name" value="Retrovirus-related Pol polyprotein from transposon 17.6-like protein"/>
    <property type="match status" value="1"/>
</dbReference>
<feature type="compositionally biased region" description="Basic and acidic residues" evidence="10">
    <location>
        <begin position="130"/>
        <end position="163"/>
    </location>
</feature>
<dbReference type="GO" id="GO:0008270">
    <property type="term" value="F:zinc ion binding"/>
    <property type="evidence" value="ECO:0007669"/>
    <property type="project" value="UniProtKB-KW"/>
</dbReference>
<feature type="compositionally biased region" description="Basic and acidic residues" evidence="10">
    <location>
        <begin position="99"/>
        <end position="111"/>
    </location>
</feature>
<dbReference type="Pfam" id="PF22938">
    <property type="entry name" value="Integrase_p58_C"/>
    <property type="match status" value="1"/>
</dbReference>
<evidence type="ECO:0000256" key="10">
    <source>
        <dbReference type="SAM" id="MobiDB-lite"/>
    </source>
</evidence>
<comment type="caution">
    <text evidence="13">The sequence shown here is derived from an EMBL/GenBank/DDBJ whole genome shotgun (WGS) entry which is preliminary data.</text>
</comment>
<evidence type="ECO:0000256" key="2">
    <source>
        <dbReference type="ARBA" id="ARBA00022670"/>
    </source>
</evidence>
<dbReference type="EMBL" id="WJBH02000001">
    <property type="protein sequence ID" value="KAI9565042.1"/>
    <property type="molecule type" value="Genomic_DNA"/>
</dbReference>
<keyword evidence="9" id="KW-0479">Metal-binding</keyword>
<dbReference type="InterPro" id="IPR050951">
    <property type="entry name" value="Retrovirus_Pol_polyprotein"/>
</dbReference>
<evidence type="ECO:0000256" key="5">
    <source>
        <dbReference type="ARBA" id="ARBA00022722"/>
    </source>
</evidence>
<gene>
    <name evidence="13" type="ORF">GHT06_008788</name>
</gene>
<protein>
    <recommendedName>
        <fullName evidence="1">RNA-directed DNA polymerase</fullName>
        <ecNumber evidence="1">2.7.7.49</ecNumber>
    </recommendedName>
</protein>
<accession>A0AAD5L4X6</accession>
<evidence type="ECO:0000256" key="7">
    <source>
        <dbReference type="ARBA" id="ARBA00022801"/>
    </source>
</evidence>
<keyword evidence="6" id="KW-0255">Endonuclease</keyword>
<keyword evidence="4" id="KW-0548">Nucleotidyltransferase</keyword>
<dbReference type="PROSITE" id="PS50175">
    <property type="entry name" value="ASP_PROT_RETROV"/>
    <property type="match status" value="1"/>
</dbReference>
<dbReference type="Pfam" id="PF17921">
    <property type="entry name" value="Integrase_H2C2"/>
    <property type="match status" value="1"/>
</dbReference>
<evidence type="ECO:0000313" key="14">
    <source>
        <dbReference type="Proteomes" id="UP000820818"/>
    </source>
</evidence>
<feature type="region of interest" description="Disordered" evidence="10">
    <location>
        <begin position="55"/>
        <end position="75"/>
    </location>
</feature>
<dbReference type="GO" id="GO:0003676">
    <property type="term" value="F:nucleic acid binding"/>
    <property type="evidence" value="ECO:0007669"/>
    <property type="project" value="InterPro"/>
</dbReference>
<feature type="compositionally biased region" description="Basic and acidic residues" evidence="10">
    <location>
        <begin position="60"/>
        <end position="75"/>
    </location>
</feature>
<dbReference type="Pfam" id="PF17917">
    <property type="entry name" value="RT_RNaseH"/>
    <property type="match status" value="1"/>
</dbReference>
<dbReference type="GO" id="GO:0004519">
    <property type="term" value="F:endonuclease activity"/>
    <property type="evidence" value="ECO:0007669"/>
    <property type="project" value="UniProtKB-KW"/>
</dbReference>